<dbReference type="InterPro" id="IPR011990">
    <property type="entry name" value="TPR-like_helical_dom_sf"/>
</dbReference>
<dbReference type="InterPro" id="IPR019734">
    <property type="entry name" value="TPR_rpt"/>
</dbReference>
<evidence type="ECO:0000313" key="3">
    <source>
        <dbReference type="Proteomes" id="UP000664859"/>
    </source>
</evidence>
<dbReference type="AlphaFoldDB" id="A0A835YMB4"/>
<dbReference type="OrthoDB" id="10031679at2759"/>
<dbReference type="SUPFAM" id="SSF48452">
    <property type="entry name" value="TPR-like"/>
    <property type="match status" value="3"/>
</dbReference>
<dbReference type="PANTHER" id="PTHR46082:SF6">
    <property type="entry name" value="AAA+ ATPASE DOMAIN-CONTAINING PROTEIN-RELATED"/>
    <property type="match status" value="1"/>
</dbReference>
<reference evidence="2" key="1">
    <citation type="submission" date="2021-02" db="EMBL/GenBank/DDBJ databases">
        <title>First Annotated Genome of the Yellow-green Alga Tribonema minus.</title>
        <authorList>
            <person name="Mahan K.M."/>
        </authorList>
    </citation>
    <scope>NUCLEOTIDE SEQUENCE</scope>
    <source>
        <strain evidence="2">UTEX B ZZ1240</strain>
    </source>
</reference>
<feature type="region of interest" description="Disordered" evidence="1">
    <location>
        <begin position="64"/>
        <end position="98"/>
    </location>
</feature>
<keyword evidence="3" id="KW-1185">Reference proteome</keyword>
<dbReference type="SMART" id="SM00028">
    <property type="entry name" value="TPR"/>
    <property type="match status" value="3"/>
</dbReference>
<proteinExistence type="predicted"/>
<comment type="caution">
    <text evidence="2">The sequence shown here is derived from an EMBL/GenBank/DDBJ whole genome shotgun (WGS) entry which is preliminary data.</text>
</comment>
<dbReference type="InterPro" id="IPR053137">
    <property type="entry name" value="NLR-like"/>
</dbReference>
<dbReference type="EMBL" id="JAFCMP010000539">
    <property type="protein sequence ID" value="KAG5176225.1"/>
    <property type="molecule type" value="Genomic_DNA"/>
</dbReference>
<gene>
    <name evidence="2" type="ORF">JKP88DRAFT_249643</name>
</gene>
<accession>A0A835YMB4</accession>
<evidence type="ECO:0008006" key="4">
    <source>
        <dbReference type="Google" id="ProtNLM"/>
    </source>
</evidence>
<name>A0A835YMB4_9STRA</name>
<organism evidence="2 3">
    <name type="scientific">Tribonema minus</name>
    <dbReference type="NCBI Taxonomy" id="303371"/>
    <lineage>
        <taxon>Eukaryota</taxon>
        <taxon>Sar</taxon>
        <taxon>Stramenopiles</taxon>
        <taxon>Ochrophyta</taxon>
        <taxon>PX clade</taxon>
        <taxon>Xanthophyceae</taxon>
        <taxon>Tribonematales</taxon>
        <taxon>Tribonemataceae</taxon>
        <taxon>Tribonema</taxon>
    </lineage>
</organism>
<dbReference type="Proteomes" id="UP000664859">
    <property type="component" value="Unassembled WGS sequence"/>
</dbReference>
<dbReference type="PANTHER" id="PTHR46082">
    <property type="entry name" value="ATP/GTP-BINDING PROTEIN-RELATED"/>
    <property type="match status" value="1"/>
</dbReference>
<dbReference type="Pfam" id="PF13424">
    <property type="entry name" value="TPR_12"/>
    <property type="match status" value="2"/>
</dbReference>
<dbReference type="Gene3D" id="1.25.40.10">
    <property type="entry name" value="Tetratricopeptide repeat domain"/>
    <property type="match status" value="3"/>
</dbReference>
<evidence type="ECO:0000256" key="1">
    <source>
        <dbReference type="SAM" id="MobiDB-lite"/>
    </source>
</evidence>
<dbReference type="Pfam" id="PF13374">
    <property type="entry name" value="TPR_10"/>
    <property type="match status" value="2"/>
</dbReference>
<sequence length="610" mass="64483">MTLPDRMWEPYWGQPALPLPLPLPSGGTGGDWSNVEAAGSSGGGTDGAGTLYSSVEGSPDARLHEGAAHAGNDSWKGAQASTRNRTAREGSEHVSSHDRLHSHSLFYAAEMLMLKGDYQKAEQLLCQALALDINDITAALDEAKKKPPRSPRDRPQPQQVAPAPIVTLRSSALQPQQVAGAASVEDCLEAIVADLNNLGLVAGEQGKFGEAEAAFRQALAVATEGLKPDDDRLAMWESNLARLLSMGGRHVEALQLFDRAAKRFELALGPNHLDTLTVKEWMACLHLRRGELHAAEAILTPLVGHYEAALGPHHPRVGGVARNLATLLLDLGKGSLAEPLLRRVGEIEEALHGPDHVETAAALELLASLLESLLACRPDHVETAAALELLASLLCDQGKFDEASRVYTVFATKTPHLYNPPPPPPPLQCDQGKFDEASRVYARVLGISRRALGPLHPRTATAAAHLGLTLARTGDLAGGEALMRESVAAVASELGREHPLFHRTASSLALLLHQQGKALEAEMLLQACIDSTAAVLGDDHKDTVHYRAVLGHIQGQQVGTSKQHPQQQQQAQAQQQQAAVVRTANITVAAAAAAGGGAGGARADVAAAAP</sequence>
<feature type="compositionally biased region" description="Basic and acidic residues" evidence="1">
    <location>
        <begin position="86"/>
        <end position="98"/>
    </location>
</feature>
<protein>
    <recommendedName>
        <fullName evidence="4">Kinesin light chain</fullName>
    </recommendedName>
</protein>
<evidence type="ECO:0000313" key="2">
    <source>
        <dbReference type="EMBL" id="KAG5176225.1"/>
    </source>
</evidence>